<dbReference type="AlphaFoldDB" id="A0A7C4UDM0"/>
<evidence type="ECO:0000256" key="4">
    <source>
        <dbReference type="ARBA" id="ARBA00022989"/>
    </source>
</evidence>
<dbReference type="InterPro" id="IPR022791">
    <property type="entry name" value="L-PG_synthase/AglD"/>
</dbReference>
<evidence type="ECO:0000256" key="6">
    <source>
        <dbReference type="SAM" id="Phobius"/>
    </source>
</evidence>
<feature type="transmembrane region" description="Helical" evidence="6">
    <location>
        <begin position="46"/>
        <end position="66"/>
    </location>
</feature>
<keyword evidence="4 6" id="KW-1133">Transmembrane helix</keyword>
<evidence type="ECO:0000313" key="7">
    <source>
        <dbReference type="EMBL" id="HGW92534.1"/>
    </source>
</evidence>
<evidence type="ECO:0000256" key="3">
    <source>
        <dbReference type="ARBA" id="ARBA00022692"/>
    </source>
</evidence>
<feature type="transmembrane region" description="Helical" evidence="6">
    <location>
        <begin position="211"/>
        <end position="233"/>
    </location>
</feature>
<dbReference type="NCBIfam" id="TIGR00374">
    <property type="entry name" value="flippase-like domain"/>
    <property type="match status" value="1"/>
</dbReference>
<keyword evidence="2" id="KW-1003">Cell membrane</keyword>
<protein>
    <submittedName>
        <fullName evidence="7">Flippase-like domain-containing protein</fullName>
    </submittedName>
</protein>
<feature type="transmembrane region" description="Helical" evidence="6">
    <location>
        <begin position="245"/>
        <end position="265"/>
    </location>
</feature>
<evidence type="ECO:0000256" key="2">
    <source>
        <dbReference type="ARBA" id="ARBA00022475"/>
    </source>
</evidence>
<sequence length="322" mass="36712">MLEKRKLREKLILNLKIFIFISFISILVIFIKTTSPKTLYALRNTSFIFILLSILTTGMRFFSDIIRSIFISRALGKNLGIRSSTLFILSGQFLGGLTPFQIGGVPLQIYFLKKDGITIPEGSAIILTRGILSAIAFPFFLPFIFLKTGSFNSPVFLGLFYYLLFFYSFFFIIFILIFLGVKIKRFQNLSSGIERFKEIFLKDFAKRKKEILFAFIFTIISLIFYFITAPFILKGLGVNIDFIKVSLLQIILTYSLNFLPTPASSGFAEFGAYGIFKDVCPYELLGIYIILWRFITCYLGVILGGIISSYYLIKRGKSCSCP</sequence>
<name>A0A7C4UDM0_UNCW3</name>
<evidence type="ECO:0000256" key="5">
    <source>
        <dbReference type="ARBA" id="ARBA00023136"/>
    </source>
</evidence>
<dbReference type="Pfam" id="PF03706">
    <property type="entry name" value="LPG_synthase_TM"/>
    <property type="match status" value="1"/>
</dbReference>
<dbReference type="PANTHER" id="PTHR37693">
    <property type="entry name" value="PHOSPHATIDYLGLYCEROL LYSYLTRANSFERASE"/>
    <property type="match status" value="1"/>
</dbReference>
<dbReference type="EMBL" id="DTHG01000100">
    <property type="protein sequence ID" value="HGW92534.1"/>
    <property type="molecule type" value="Genomic_DNA"/>
</dbReference>
<feature type="transmembrane region" description="Helical" evidence="6">
    <location>
        <begin position="86"/>
        <end position="112"/>
    </location>
</feature>
<dbReference type="PANTHER" id="PTHR37693:SF1">
    <property type="entry name" value="INTEGRAL MEMBRANE PROTEIN"/>
    <property type="match status" value="1"/>
</dbReference>
<keyword evidence="5 6" id="KW-0472">Membrane</keyword>
<comment type="subcellular location">
    <subcellularLocation>
        <location evidence="1">Cell membrane</location>
        <topology evidence="1">Multi-pass membrane protein</topology>
    </subcellularLocation>
</comment>
<dbReference type="GO" id="GO:0005886">
    <property type="term" value="C:plasma membrane"/>
    <property type="evidence" value="ECO:0007669"/>
    <property type="project" value="UniProtKB-SubCell"/>
</dbReference>
<accession>A0A7C4UDM0</accession>
<feature type="transmembrane region" description="Helical" evidence="6">
    <location>
        <begin position="124"/>
        <end position="146"/>
    </location>
</feature>
<proteinExistence type="predicted"/>
<evidence type="ECO:0000256" key="1">
    <source>
        <dbReference type="ARBA" id="ARBA00004651"/>
    </source>
</evidence>
<keyword evidence="3 6" id="KW-0812">Transmembrane</keyword>
<feature type="transmembrane region" description="Helical" evidence="6">
    <location>
        <begin position="12"/>
        <end position="31"/>
    </location>
</feature>
<reference evidence="7" key="1">
    <citation type="journal article" date="2020" name="mSystems">
        <title>Genome- and Community-Level Interaction Insights into Carbon Utilization and Element Cycling Functions of Hydrothermarchaeota in Hydrothermal Sediment.</title>
        <authorList>
            <person name="Zhou Z."/>
            <person name="Liu Y."/>
            <person name="Xu W."/>
            <person name="Pan J."/>
            <person name="Luo Z.H."/>
            <person name="Li M."/>
        </authorList>
    </citation>
    <scope>NUCLEOTIDE SEQUENCE [LARGE SCALE GENOMIC DNA]</scope>
    <source>
        <strain evidence="7">SpSt-780</strain>
    </source>
</reference>
<feature type="transmembrane region" description="Helical" evidence="6">
    <location>
        <begin position="285"/>
        <end position="313"/>
    </location>
</feature>
<gene>
    <name evidence="7" type="ORF">ENV67_08375</name>
</gene>
<feature type="transmembrane region" description="Helical" evidence="6">
    <location>
        <begin position="158"/>
        <end position="181"/>
    </location>
</feature>
<comment type="caution">
    <text evidence="7">The sequence shown here is derived from an EMBL/GenBank/DDBJ whole genome shotgun (WGS) entry which is preliminary data.</text>
</comment>
<organism evidence="7">
    <name type="scientific">candidate division WOR-3 bacterium</name>
    <dbReference type="NCBI Taxonomy" id="2052148"/>
    <lineage>
        <taxon>Bacteria</taxon>
        <taxon>Bacteria division WOR-3</taxon>
    </lineage>
</organism>